<evidence type="ECO:0000256" key="2">
    <source>
        <dbReference type="ARBA" id="ARBA00007599"/>
    </source>
</evidence>
<keyword evidence="4" id="KW-0963">Cytoplasm</keyword>
<gene>
    <name evidence="11" type="ORF">ACFOEN_00720</name>
</gene>
<dbReference type="InterPro" id="IPR003442">
    <property type="entry name" value="T6A_TsaE"/>
</dbReference>
<keyword evidence="9" id="KW-0460">Magnesium</keyword>
<keyword evidence="8" id="KW-0067">ATP-binding</keyword>
<keyword evidence="7" id="KW-0547">Nucleotide-binding</keyword>
<dbReference type="Pfam" id="PF02367">
    <property type="entry name" value="TsaE"/>
    <property type="match status" value="1"/>
</dbReference>
<evidence type="ECO:0000256" key="10">
    <source>
        <dbReference type="ARBA" id="ARBA00032441"/>
    </source>
</evidence>
<evidence type="ECO:0000256" key="8">
    <source>
        <dbReference type="ARBA" id="ARBA00022840"/>
    </source>
</evidence>
<dbReference type="SUPFAM" id="SSF52540">
    <property type="entry name" value="P-loop containing nucleoside triphosphate hydrolases"/>
    <property type="match status" value="1"/>
</dbReference>
<evidence type="ECO:0000313" key="12">
    <source>
        <dbReference type="Proteomes" id="UP001595556"/>
    </source>
</evidence>
<sequence>MSDIIEALELDLVQEAATQAAAAVFAQALQPGDRIWLIGDLGAGKTTFIRALLRTLGITGPIKSPTFALVEPYAVKLLAESALSGAAEPSAGGGRRPECELYHFDFYRCEQPLEWLDAGFAEHFEPPAISAVEWPTRQAQLPPPTWQLQLTEAASGGRTLRIEARTAEAATWLRRLAVPLAEAAKTRAN</sequence>
<dbReference type="Proteomes" id="UP001595556">
    <property type="component" value="Unassembled WGS sequence"/>
</dbReference>
<evidence type="ECO:0000256" key="9">
    <source>
        <dbReference type="ARBA" id="ARBA00022842"/>
    </source>
</evidence>
<organism evidence="11 12">
    <name type="scientific">Piscinibacterium candidicorallinum</name>
    <dbReference type="NCBI Taxonomy" id="1793872"/>
    <lineage>
        <taxon>Bacteria</taxon>
        <taxon>Pseudomonadati</taxon>
        <taxon>Pseudomonadota</taxon>
        <taxon>Betaproteobacteria</taxon>
        <taxon>Burkholderiales</taxon>
        <taxon>Piscinibacterium</taxon>
    </lineage>
</organism>
<protein>
    <recommendedName>
        <fullName evidence="3">tRNA threonylcarbamoyladenosine biosynthesis protein TsaE</fullName>
    </recommendedName>
    <alternativeName>
        <fullName evidence="10">t(6)A37 threonylcarbamoyladenosine biosynthesis protein TsaE</fullName>
    </alternativeName>
</protein>
<comment type="caution">
    <text evidence="11">The sequence shown here is derived from an EMBL/GenBank/DDBJ whole genome shotgun (WGS) entry which is preliminary data.</text>
</comment>
<comment type="subcellular location">
    <subcellularLocation>
        <location evidence="1">Cytoplasm</location>
    </subcellularLocation>
</comment>
<evidence type="ECO:0000256" key="1">
    <source>
        <dbReference type="ARBA" id="ARBA00004496"/>
    </source>
</evidence>
<evidence type="ECO:0000256" key="3">
    <source>
        <dbReference type="ARBA" id="ARBA00019010"/>
    </source>
</evidence>
<dbReference type="RefSeq" id="WP_377300440.1">
    <property type="nucleotide sequence ID" value="NZ_CP180191.1"/>
</dbReference>
<evidence type="ECO:0000256" key="7">
    <source>
        <dbReference type="ARBA" id="ARBA00022741"/>
    </source>
</evidence>
<dbReference type="EMBL" id="JBHRTI010000002">
    <property type="protein sequence ID" value="MFC3146157.1"/>
    <property type="molecule type" value="Genomic_DNA"/>
</dbReference>
<dbReference type="PANTHER" id="PTHR33540">
    <property type="entry name" value="TRNA THREONYLCARBAMOYLADENOSINE BIOSYNTHESIS PROTEIN TSAE"/>
    <property type="match status" value="1"/>
</dbReference>
<evidence type="ECO:0000256" key="4">
    <source>
        <dbReference type="ARBA" id="ARBA00022490"/>
    </source>
</evidence>
<comment type="similarity">
    <text evidence="2">Belongs to the TsaE family.</text>
</comment>
<keyword evidence="12" id="KW-1185">Reference proteome</keyword>
<evidence type="ECO:0000313" key="11">
    <source>
        <dbReference type="EMBL" id="MFC3146157.1"/>
    </source>
</evidence>
<evidence type="ECO:0000256" key="6">
    <source>
        <dbReference type="ARBA" id="ARBA00022723"/>
    </source>
</evidence>
<proteinExistence type="inferred from homology"/>
<accession>A0ABV7H4A6</accession>
<keyword evidence="5" id="KW-0819">tRNA processing</keyword>
<name>A0ABV7H4A6_9BURK</name>
<dbReference type="PANTHER" id="PTHR33540:SF2">
    <property type="entry name" value="TRNA THREONYLCARBAMOYLADENOSINE BIOSYNTHESIS PROTEIN TSAE"/>
    <property type="match status" value="1"/>
</dbReference>
<dbReference type="Gene3D" id="3.40.50.300">
    <property type="entry name" value="P-loop containing nucleotide triphosphate hydrolases"/>
    <property type="match status" value="1"/>
</dbReference>
<dbReference type="InterPro" id="IPR027417">
    <property type="entry name" value="P-loop_NTPase"/>
</dbReference>
<keyword evidence="6" id="KW-0479">Metal-binding</keyword>
<evidence type="ECO:0000256" key="5">
    <source>
        <dbReference type="ARBA" id="ARBA00022694"/>
    </source>
</evidence>
<reference evidence="12" key="1">
    <citation type="journal article" date="2019" name="Int. J. Syst. Evol. Microbiol.">
        <title>The Global Catalogue of Microorganisms (GCM) 10K type strain sequencing project: providing services to taxonomists for standard genome sequencing and annotation.</title>
        <authorList>
            <consortium name="The Broad Institute Genomics Platform"/>
            <consortium name="The Broad Institute Genome Sequencing Center for Infectious Disease"/>
            <person name="Wu L."/>
            <person name="Ma J."/>
        </authorList>
    </citation>
    <scope>NUCLEOTIDE SEQUENCE [LARGE SCALE GENOMIC DNA]</scope>
    <source>
        <strain evidence="12">KCTC 52168</strain>
    </source>
</reference>